<evidence type="ECO:0000313" key="2">
    <source>
        <dbReference type="Proteomes" id="UP000054903"/>
    </source>
</evidence>
<gene>
    <name evidence="1" type="ORF">AWB77_04459</name>
</gene>
<reference evidence="1" key="1">
    <citation type="submission" date="2016-01" db="EMBL/GenBank/DDBJ databases">
        <authorList>
            <person name="Peeters C."/>
        </authorList>
    </citation>
    <scope>NUCLEOTIDE SEQUENCE</scope>
    <source>
        <strain evidence="1">LMG 29320</strain>
    </source>
</reference>
<dbReference type="AlphaFoldDB" id="A0A158CRR8"/>
<organism evidence="1 2">
    <name type="scientific">Caballeronia fortuita</name>
    <dbReference type="NCBI Taxonomy" id="1777138"/>
    <lineage>
        <taxon>Bacteria</taxon>
        <taxon>Pseudomonadati</taxon>
        <taxon>Pseudomonadota</taxon>
        <taxon>Betaproteobacteria</taxon>
        <taxon>Burkholderiales</taxon>
        <taxon>Burkholderiaceae</taxon>
        <taxon>Caballeronia</taxon>
    </lineage>
</organism>
<keyword evidence="2" id="KW-1185">Reference proteome</keyword>
<evidence type="ECO:0000313" key="1">
    <source>
        <dbReference type="EMBL" id="SAK84890.1"/>
    </source>
</evidence>
<protein>
    <submittedName>
        <fullName evidence="1">Uncharacterized protein</fullName>
    </submittedName>
</protein>
<proteinExistence type="predicted"/>
<name>A0A158CRR8_9BURK</name>
<dbReference type="OrthoDB" id="9129493at2"/>
<dbReference type="EMBL" id="FCNX02000011">
    <property type="protein sequence ID" value="SAK84890.1"/>
    <property type="molecule type" value="Genomic_DNA"/>
</dbReference>
<dbReference type="Proteomes" id="UP000054903">
    <property type="component" value="Unassembled WGS sequence"/>
</dbReference>
<comment type="caution">
    <text evidence="1">The sequence shown here is derived from an EMBL/GenBank/DDBJ whole genome shotgun (WGS) entry which is preliminary data.</text>
</comment>
<accession>A0A158CRR8</accession>
<sequence>MFDQYHPEFGFDLSWDFARYGRFLDPGSANADVLAGYSAGKAHFRVAQHKPTRYQAKWVRLRLSDMRRRRIVHTDVTPEYPKRIDCDRCVVTLEP</sequence>
<dbReference type="RefSeq" id="WP_061136555.1">
    <property type="nucleotide sequence ID" value="NZ_FCNX02000011.1"/>
</dbReference>